<protein>
    <submittedName>
        <fullName evidence="1">Uncharacterized protein</fullName>
    </submittedName>
</protein>
<gene>
    <name evidence="1" type="ORF">B0J13DRAFT_520210</name>
</gene>
<reference evidence="1" key="1">
    <citation type="journal article" date="2021" name="Nat. Commun.">
        <title>Genetic determinants of endophytism in the Arabidopsis root mycobiome.</title>
        <authorList>
            <person name="Mesny F."/>
            <person name="Miyauchi S."/>
            <person name="Thiergart T."/>
            <person name="Pickel B."/>
            <person name="Atanasova L."/>
            <person name="Karlsson M."/>
            <person name="Huettel B."/>
            <person name="Barry K.W."/>
            <person name="Haridas S."/>
            <person name="Chen C."/>
            <person name="Bauer D."/>
            <person name="Andreopoulos W."/>
            <person name="Pangilinan J."/>
            <person name="LaButti K."/>
            <person name="Riley R."/>
            <person name="Lipzen A."/>
            <person name="Clum A."/>
            <person name="Drula E."/>
            <person name="Henrissat B."/>
            <person name="Kohler A."/>
            <person name="Grigoriev I.V."/>
            <person name="Martin F.M."/>
            <person name="Hacquard S."/>
        </authorList>
    </citation>
    <scope>NUCLEOTIDE SEQUENCE</scope>
    <source>
        <strain evidence="1">MPI-CAGE-AT-0021</strain>
    </source>
</reference>
<sequence>MSGRVFEAQALRPRLDPPQALQGKLRDAVAVAGTNIEMLQARGELSPDLVPRPAKKRQLDVVSEIDPLLSKKARVKQTSMQSTGSYPVKQNAASQRLLDKIVSTTSQPKPTVFNPQFSGITKSFLHPAKPSLCPDGVHAYISKWLESISIDPDQDEWCRPDSHLEDESALEELATRRRG</sequence>
<name>A0A9P9FB56_9HYPO</name>
<dbReference type="EMBL" id="JAGMUU010000003">
    <property type="protein sequence ID" value="KAH7157479.1"/>
    <property type="molecule type" value="Genomic_DNA"/>
</dbReference>
<dbReference type="Proteomes" id="UP000717696">
    <property type="component" value="Unassembled WGS sequence"/>
</dbReference>
<comment type="caution">
    <text evidence="1">The sequence shown here is derived from an EMBL/GenBank/DDBJ whole genome shotgun (WGS) entry which is preliminary data.</text>
</comment>
<evidence type="ECO:0000313" key="2">
    <source>
        <dbReference type="Proteomes" id="UP000717696"/>
    </source>
</evidence>
<proteinExistence type="predicted"/>
<keyword evidence="2" id="KW-1185">Reference proteome</keyword>
<accession>A0A9P9FB56</accession>
<dbReference type="AlphaFoldDB" id="A0A9P9FB56"/>
<evidence type="ECO:0000313" key="1">
    <source>
        <dbReference type="EMBL" id="KAH7157479.1"/>
    </source>
</evidence>
<dbReference type="OrthoDB" id="5082084at2759"/>
<organism evidence="1 2">
    <name type="scientific">Dactylonectria estremocensis</name>
    <dbReference type="NCBI Taxonomy" id="1079267"/>
    <lineage>
        <taxon>Eukaryota</taxon>
        <taxon>Fungi</taxon>
        <taxon>Dikarya</taxon>
        <taxon>Ascomycota</taxon>
        <taxon>Pezizomycotina</taxon>
        <taxon>Sordariomycetes</taxon>
        <taxon>Hypocreomycetidae</taxon>
        <taxon>Hypocreales</taxon>
        <taxon>Nectriaceae</taxon>
        <taxon>Dactylonectria</taxon>
    </lineage>
</organism>